<reference evidence="1" key="2">
    <citation type="submission" date="2023-03" db="EMBL/GenBank/DDBJ databases">
        <authorList>
            <person name="Inwood S.N."/>
            <person name="Skelly J.G."/>
            <person name="Guhlin J."/>
            <person name="Harrop T.W.R."/>
            <person name="Goldson S.G."/>
            <person name="Dearden P.K."/>
        </authorList>
    </citation>
    <scope>NUCLEOTIDE SEQUENCE</scope>
    <source>
        <strain evidence="1">Lincoln</strain>
        <tissue evidence="1">Whole body</tissue>
    </source>
</reference>
<gene>
    <name evidence="1" type="ORF">PV327_010126</name>
</gene>
<accession>A0AA39FRK2</accession>
<name>A0AA39FRK2_MICHY</name>
<dbReference type="EMBL" id="JAQQBR010000006">
    <property type="protein sequence ID" value="KAK0174343.1"/>
    <property type="molecule type" value="Genomic_DNA"/>
</dbReference>
<protein>
    <submittedName>
        <fullName evidence="1">Uncharacterized protein</fullName>
    </submittedName>
</protein>
<dbReference type="Proteomes" id="UP001168972">
    <property type="component" value="Unassembled WGS sequence"/>
</dbReference>
<reference evidence="1" key="1">
    <citation type="journal article" date="2023" name="bioRxiv">
        <title>Scaffold-level genome assemblies of two parasitoid biocontrol wasps reveal the parthenogenesis mechanism and an associated novel virus.</title>
        <authorList>
            <person name="Inwood S."/>
            <person name="Skelly J."/>
            <person name="Guhlin J."/>
            <person name="Harrop T."/>
            <person name="Goldson S."/>
            <person name="Dearden P."/>
        </authorList>
    </citation>
    <scope>NUCLEOTIDE SEQUENCE</scope>
    <source>
        <strain evidence="1">Lincoln</strain>
        <tissue evidence="1">Whole body</tissue>
    </source>
</reference>
<keyword evidence="2" id="KW-1185">Reference proteome</keyword>
<proteinExistence type="predicted"/>
<evidence type="ECO:0000313" key="1">
    <source>
        <dbReference type="EMBL" id="KAK0174343.1"/>
    </source>
</evidence>
<dbReference type="AlphaFoldDB" id="A0AA39FRK2"/>
<evidence type="ECO:0000313" key="2">
    <source>
        <dbReference type="Proteomes" id="UP001168972"/>
    </source>
</evidence>
<sequence>MKSKTLFLMSKRLKNHRCDVPPPGFYNPKYDIAHKGVDTDKKMKRFINNPCLEYRSTDCNSIPSIQKAKLGTSSKVRTVSK</sequence>
<organism evidence="1 2">
    <name type="scientific">Microctonus hyperodae</name>
    <name type="common">Parasitoid wasp</name>
    <dbReference type="NCBI Taxonomy" id="165561"/>
    <lineage>
        <taxon>Eukaryota</taxon>
        <taxon>Metazoa</taxon>
        <taxon>Ecdysozoa</taxon>
        <taxon>Arthropoda</taxon>
        <taxon>Hexapoda</taxon>
        <taxon>Insecta</taxon>
        <taxon>Pterygota</taxon>
        <taxon>Neoptera</taxon>
        <taxon>Endopterygota</taxon>
        <taxon>Hymenoptera</taxon>
        <taxon>Apocrita</taxon>
        <taxon>Ichneumonoidea</taxon>
        <taxon>Braconidae</taxon>
        <taxon>Euphorinae</taxon>
        <taxon>Microctonus</taxon>
    </lineage>
</organism>
<comment type="caution">
    <text evidence="1">The sequence shown here is derived from an EMBL/GenBank/DDBJ whole genome shotgun (WGS) entry which is preliminary data.</text>
</comment>